<proteinExistence type="predicted"/>
<name>A0ABQ1WXD0_9BACT</name>
<evidence type="ECO:0000313" key="1">
    <source>
        <dbReference type="EMBL" id="GGG49485.1"/>
    </source>
</evidence>
<keyword evidence="2" id="KW-1185">Reference proteome</keyword>
<evidence type="ECO:0000313" key="2">
    <source>
        <dbReference type="Proteomes" id="UP000601361"/>
    </source>
</evidence>
<dbReference type="Proteomes" id="UP000601361">
    <property type="component" value="Unassembled WGS sequence"/>
</dbReference>
<protein>
    <submittedName>
        <fullName evidence="1">Uncharacterized protein</fullName>
    </submittedName>
</protein>
<organism evidence="1 2">
    <name type="scientific">Hymenobacter glacieicola</name>
    <dbReference type="NCBI Taxonomy" id="1562124"/>
    <lineage>
        <taxon>Bacteria</taxon>
        <taxon>Pseudomonadati</taxon>
        <taxon>Bacteroidota</taxon>
        <taxon>Cytophagia</taxon>
        <taxon>Cytophagales</taxon>
        <taxon>Hymenobacteraceae</taxon>
        <taxon>Hymenobacter</taxon>
    </lineage>
</organism>
<gene>
    <name evidence="1" type="ORF">GCM10011378_26990</name>
</gene>
<accession>A0ABQ1WXD0</accession>
<dbReference type="EMBL" id="BMGS01000006">
    <property type="protein sequence ID" value="GGG49485.1"/>
    <property type="molecule type" value="Genomic_DNA"/>
</dbReference>
<reference evidence="2" key="1">
    <citation type="journal article" date="2019" name="Int. J. Syst. Evol. Microbiol.">
        <title>The Global Catalogue of Microorganisms (GCM) 10K type strain sequencing project: providing services to taxonomists for standard genome sequencing and annotation.</title>
        <authorList>
            <consortium name="The Broad Institute Genomics Platform"/>
            <consortium name="The Broad Institute Genome Sequencing Center for Infectious Disease"/>
            <person name="Wu L."/>
            <person name="Ma J."/>
        </authorList>
    </citation>
    <scope>NUCLEOTIDE SEQUENCE [LARGE SCALE GENOMIC DNA]</scope>
    <source>
        <strain evidence="2">CGMCC 1.12990</strain>
    </source>
</reference>
<sequence>MDTGKLWTVKKTVYGAHREEYIFMAGRLIMKRWYLNGQLLSSRMFHHYEGLTQFTSEGRKHNATAYENFRPTQDRSD</sequence>
<comment type="caution">
    <text evidence="1">The sequence shown here is derived from an EMBL/GenBank/DDBJ whole genome shotgun (WGS) entry which is preliminary data.</text>
</comment>